<evidence type="ECO:0000313" key="2">
    <source>
        <dbReference type="Proteomes" id="UP001597169"/>
    </source>
</evidence>
<sequence>MKNWLEVLTIVRNRCAHYSRLFNYKIKNIKYHKDEIVELRKNLIFGIIYNSKYLVTDRSFWTNAKSN</sequence>
<evidence type="ECO:0000313" key="1">
    <source>
        <dbReference type="EMBL" id="MFD1129350.1"/>
    </source>
</evidence>
<accession>A0ABW3PWS3</accession>
<reference evidence="2" key="1">
    <citation type="journal article" date="2019" name="Int. J. Syst. Evol. Microbiol.">
        <title>The Global Catalogue of Microorganisms (GCM) 10K type strain sequencing project: providing services to taxonomists for standard genome sequencing and annotation.</title>
        <authorList>
            <consortium name="The Broad Institute Genomics Platform"/>
            <consortium name="The Broad Institute Genome Sequencing Center for Infectious Disease"/>
            <person name="Wu L."/>
            <person name="Ma J."/>
        </authorList>
    </citation>
    <scope>NUCLEOTIDE SEQUENCE [LARGE SCALE GENOMIC DNA]</scope>
    <source>
        <strain evidence="2">CCUG 53519</strain>
    </source>
</reference>
<keyword evidence="2" id="KW-1185">Reference proteome</keyword>
<dbReference type="Proteomes" id="UP001597169">
    <property type="component" value="Unassembled WGS sequence"/>
</dbReference>
<name>A0ABW3PWS3_9BACL</name>
<dbReference type="EMBL" id="JBHTKX010000001">
    <property type="protein sequence ID" value="MFD1129350.1"/>
    <property type="molecule type" value="Genomic_DNA"/>
</dbReference>
<comment type="caution">
    <text evidence="1">The sequence shown here is derived from an EMBL/GenBank/DDBJ whole genome shotgun (WGS) entry which is preliminary data.</text>
</comment>
<organism evidence="1 2">
    <name type="scientific">Paenibacillus provencensis</name>
    <dbReference type="NCBI Taxonomy" id="441151"/>
    <lineage>
        <taxon>Bacteria</taxon>
        <taxon>Bacillati</taxon>
        <taxon>Bacillota</taxon>
        <taxon>Bacilli</taxon>
        <taxon>Bacillales</taxon>
        <taxon>Paenibacillaceae</taxon>
        <taxon>Paenibacillus</taxon>
    </lineage>
</organism>
<dbReference type="InterPro" id="IPR011664">
    <property type="entry name" value="Abi_system_AbiD/AbiF-like"/>
</dbReference>
<protein>
    <submittedName>
        <fullName evidence="1">Abi family protein</fullName>
    </submittedName>
</protein>
<dbReference type="RefSeq" id="WP_379293057.1">
    <property type="nucleotide sequence ID" value="NZ_JBHTKX010000001.1"/>
</dbReference>
<dbReference type="Pfam" id="PF07751">
    <property type="entry name" value="Abi_2"/>
    <property type="match status" value="1"/>
</dbReference>
<gene>
    <name evidence="1" type="ORF">ACFQ3J_14335</name>
</gene>
<proteinExistence type="predicted"/>